<protein>
    <recommendedName>
        <fullName evidence="1">BFN domain-containing protein</fullName>
    </recommendedName>
</protein>
<dbReference type="Gene3D" id="3.10.690.10">
    <property type="entry name" value="Bifunctional nuclease domain"/>
    <property type="match status" value="1"/>
</dbReference>
<organism evidence="2 3">
    <name type="scientific">Thermodesulfovibrio aggregans</name>
    <dbReference type="NCBI Taxonomy" id="86166"/>
    <lineage>
        <taxon>Bacteria</taxon>
        <taxon>Pseudomonadati</taxon>
        <taxon>Nitrospirota</taxon>
        <taxon>Thermodesulfovibrionia</taxon>
        <taxon>Thermodesulfovibrionales</taxon>
        <taxon>Thermodesulfovibrionaceae</taxon>
        <taxon>Thermodesulfovibrio</taxon>
    </lineage>
</organism>
<comment type="caution">
    <text evidence="2">The sequence shown here is derived from an EMBL/GenBank/DDBJ whole genome shotgun (WGS) entry which is preliminary data.</text>
</comment>
<feature type="domain" description="BFN" evidence="1">
    <location>
        <begin position="2"/>
        <end position="133"/>
    </location>
</feature>
<dbReference type="RefSeq" id="WP_059176716.1">
    <property type="nucleotide sequence ID" value="NZ_BCNO01000002.1"/>
</dbReference>
<keyword evidence="3" id="KW-1185">Reference proteome</keyword>
<evidence type="ECO:0000313" key="3">
    <source>
        <dbReference type="Proteomes" id="UP000054976"/>
    </source>
</evidence>
<dbReference type="AlphaFoldDB" id="A0A0U9IAJ2"/>
<dbReference type="EMBL" id="BCNO01000002">
    <property type="protein sequence ID" value="GAQ95270.1"/>
    <property type="molecule type" value="Genomic_DNA"/>
</dbReference>
<dbReference type="GO" id="GO:0004518">
    <property type="term" value="F:nuclease activity"/>
    <property type="evidence" value="ECO:0007669"/>
    <property type="project" value="InterPro"/>
</dbReference>
<dbReference type="Pfam" id="PF02577">
    <property type="entry name" value="BFN_dom"/>
    <property type="match status" value="1"/>
</dbReference>
<gene>
    <name evidence="2" type="ORF">TAGGR_2159</name>
</gene>
<dbReference type="PANTHER" id="PTHR15160">
    <property type="entry name" value="VON HIPPEL-LINDAU PROTEIN"/>
    <property type="match status" value="1"/>
</dbReference>
<accession>A0A0U9IAJ2</accession>
<dbReference type="OrthoDB" id="9788698at2"/>
<dbReference type="SUPFAM" id="SSF103256">
    <property type="entry name" value="Hypothetical protein TM0160"/>
    <property type="match status" value="1"/>
</dbReference>
<dbReference type="InterPro" id="IPR036104">
    <property type="entry name" value="BFN_sf"/>
</dbReference>
<proteinExistence type="predicted"/>
<dbReference type="Proteomes" id="UP000054976">
    <property type="component" value="Unassembled WGS sequence"/>
</dbReference>
<name>A0A0U9IAJ2_9BACT</name>
<sequence length="150" mass="17027">MLIEMKVEGLLFDPRSGMYILLLQQIDGDETLPIWIGKPEADSIALALGKVLTPRPLTHDLIKNILEELEVRITKVVITDLIDNTYYALIYAHDGVRERAIDSRPSDAVAIALRVQAPIFVEEGIFELRKADELEEWLKNLKPEDFGNIM</sequence>
<dbReference type="PANTHER" id="PTHR15160:SF1">
    <property type="entry name" value="VON HIPPEL-LINDAU DISEASE TUMOR SUPPRESSOR"/>
    <property type="match status" value="1"/>
</dbReference>
<reference evidence="3" key="1">
    <citation type="submission" date="2016-01" db="EMBL/GenBank/DDBJ databases">
        <title>Draft genome sequence of Thermodesulfovibrio aggregans strain TGE-P1.</title>
        <authorList>
            <person name="Sekiguchi Y."/>
            <person name="Ohashi A."/>
            <person name="Matsuura N."/>
            <person name="Tourlousse M.D."/>
        </authorList>
    </citation>
    <scope>NUCLEOTIDE SEQUENCE [LARGE SCALE GENOMIC DNA]</scope>
    <source>
        <strain evidence="3">TGE-P1</strain>
    </source>
</reference>
<evidence type="ECO:0000259" key="1">
    <source>
        <dbReference type="PROSITE" id="PS51658"/>
    </source>
</evidence>
<dbReference type="InterPro" id="IPR003729">
    <property type="entry name" value="Bi_nuclease_dom"/>
</dbReference>
<evidence type="ECO:0000313" key="2">
    <source>
        <dbReference type="EMBL" id="GAQ95270.1"/>
    </source>
</evidence>
<dbReference type="STRING" id="86166.TAGGR_2159"/>
<dbReference type="PROSITE" id="PS51658">
    <property type="entry name" value="BFN"/>
    <property type="match status" value="1"/>
</dbReference>